<proteinExistence type="predicted"/>
<dbReference type="Pfam" id="PF00561">
    <property type="entry name" value="Abhydrolase_1"/>
    <property type="match status" value="1"/>
</dbReference>
<dbReference type="Proteomes" id="UP000241229">
    <property type="component" value="Unassembled WGS sequence"/>
</dbReference>
<dbReference type="Gene3D" id="3.40.50.1820">
    <property type="entry name" value="alpha/beta hydrolase"/>
    <property type="match status" value="1"/>
</dbReference>
<dbReference type="PANTHER" id="PTHR43798">
    <property type="entry name" value="MONOACYLGLYCEROL LIPASE"/>
    <property type="match status" value="1"/>
</dbReference>
<organism evidence="2 3">
    <name type="scientific">Kumtagia ephedrae</name>
    <dbReference type="NCBI Taxonomy" id="2116701"/>
    <lineage>
        <taxon>Bacteria</taxon>
        <taxon>Pseudomonadati</taxon>
        <taxon>Pseudomonadota</taxon>
        <taxon>Alphaproteobacteria</taxon>
        <taxon>Hyphomicrobiales</taxon>
        <taxon>Phyllobacteriaceae</taxon>
        <taxon>Kumtagia</taxon>
    </lineage>
</organism>
<comment type="caution">
    <text evidence="2">The sequence shown here is derived from an EMBL/GenBank/DDBJ whole genome shotgun (WGS) entry which is preliminary data.</text>
</comment>
<keyword evidence="2" id="KW-0378">Hydrolase</keyword>
<accession>A0A2P7RMJ1</accession>
<dbReference type="RefSeq" id="WP_106775409.1">
    <property type="nucleotide sequence ID" value="NZ_PXYK01000042.1"/>
</dbReference>
<dbReference type="EMBL" id="PXYK01000042">
    <property type="protein sequence ID" value="PSJ51419.1"/>
    <property type="molecule type" value="Genomic_DNA"/>
</dbReference>
<dbReference type="PANTHER" id="PTHR43798:SF33">
    <property type="entry name" value="HYDROLASE, PUTATIVE (AFU_ORTHOLOGUE AFUA_2G14860)-RELATED"/>
    <property type="match status" value="1"/>
</dbReference>
<evidence type="ECO:0000313" key="3">
    <source>
        <dbReference type="Proteomes" id="UP000241229"/>
    </source>
</evidence>
<name>A0A2P7RMJ1_9HYPH</name>
<protein>
    <submittedName>
        <fullName evidence="2">Alpha/beta hydrolase</fullName>
    </submittedName>
</protein>
<dbReference type="InterPro" id="IPR029058">
    <property type="entry name" value="AB_hydrolase_fold"/>
</dbReference>
<dbReference type="GO" id="GO:0016787">
    <property type="term" value="F:hydrolase activity"/>
    <property type="evidence" value="ECO:0007669"/>
    <property type="project" value="UniProtKB-KW"/>
</dbReference>
<dbReference type="AlphaFoldDB" id="A0A2P7RMJ1"/>
<gene>
    <name evidence="2" type="ORF">C7I84_27505</name>
</gene>
<dbReference type="InterPro" id="IPR050266">
    <property type="entry name" value="AB_hydrolase_sf"/>
</dbReference>
<dbReference type="InterPro" id="IPR000073">
    <property type="entry name" value="AB_hydrolase_1"/>
</dbReference>
<keyword evidence="3" id="KW-1185">Reference proteome</keyword>
<evidence type="ECO:0000313" key="2">
    <source>
        <dbReference type="EMBL" id="PSJ51419.1"/>
    </source>
</evidence>
<dbReference type="SUPFAM" id="SSF53474">
    <property type="entry name" value="alpha/beta-Hydrolases"/>
    <property type="match status" value="1"/>
</dbReference>
<dbReference type="PRINTS" id="PR00111">
    <property type="entry name" value="ABHYDROLASE"/>
</dbReference>
<dbReference type="GO" id="GO:0016020">
    <property type="term" value="C:membrane"/>
    <property type="evidence" value="ECO:0007669"/>
    <property type="project" value="TreeGrafter"/>
</dbReference>
<dbReference type="PRINTS" id="PR00412">
    <property type="entry name" value="EPOXHYDRLASE"/>
</dbReference>
<dbReference type="InterPro" id="IPR000639">
    <property type="entry name" value="Epox_hydrolase-like"/>
</dbReference>
<sequence>MTDLLGWLAGALLLTAFLAVGYFVLATRRLAAEAERRIPPSGGFVQVGRNRIHYVEAGQGRPILFLHGLGGQLHHFRHTLFDRLSGDFRVVALDRPGSGYSVRASGADGRLSQQAEAVAGFIDALALDQPLVVGHSLGGAVALALALDHPEKVGGLALLSPLTHQADSVPAEFAALSIRSPLRRRLLAHTVAIPMALKRAPQTLAFVFGPQATPKDYIVAGGGLLGLRPAHFEATVADFVALERELGRYEARLGEIGRPVGVLFGTADKVIRHEEHALPLAGRIKDFELELLDGIGHMPQFVAPDRVEAFIRRIAKRAFAR</sequence>
<evidence type="ECO:0000259" key="1">
    <source>
        <dbReference type="Pfam" id="PF00561"/>
    </source>
</evidence>
<feature type="domain" description="AB hydrolase-1" evidence="1">
    <location>
        <begin position="62"/>
        <end position="304"/>
    </location>
</feature>
<reference evidence="2 3" key="1">
    <citation type="submission" date="2018-03" db="EMBL/GenBank/DDBJ databases">
        <title>The draft genome of Mesorhizobium sp. 6GN-30.</title>
        <authorList>
            <person name="Liu L."/>
            <person name="Li L."/>
            <person name="Wang T."/>
            <person name="Zhang X."/>
            <person name="Liang L."/>
        </authorList>
    </citation>
    <scope>NUCLEOTIDE SEQUENCE [LARGE SCALE GENOMIC DNA]</scope>
    <source>
        <strain evidence="2 3">6GN30</strain>
    </source>
</reference>
<dbReference type="OrthoDB" id="9815441at2"/>